<accession>A0AAV4VLW3</accession>
<evidence type="ECO:0000313" key="6">
    <source>
        <dbReference type="Proteomes" id="UP001054837"/>
    </source>
</evidence>
<protein>
    <submittedName>
        <fullName evidence="5">Uncharacterized protein</fullName>
    </submittedName>
</protein>
<dbReference type="EMBL" id="BPLQ01013317">
    <property type="protein sequence ID" value="GIY71347.1"/>
    <property type="molecule type" value="Genomic_DNA"/>
</dbReference>
<dbReference type="InterPro" id="IPR031311">
    <property type="entry name" value="CHIT_BIND_RR_consensus"/>
</dbReference>
<keyword evidence="6" id="KW-1185">Reference proteome</keyword>
<organism evidence="5 6">
    <name type="scientific">Caerostris darwini</name>
    <dbReference type="NCBI Taxonomy" id="1538125"/>
    <lineage>
        <taxon>Eukaryota</taxon>
        <taxon>Metazoa</taxon>
        <taxon>Ecdysozoa</taxon>
        <taxon>Arthropoda</taxon>
        <taxon>Chelicerata</taxon>
        <taxon>Arachnida</taxon>
        <taxon>Araneae</taxon>
        <taxon>Araneomorphae</taxon>
        <taxon>Entelegynae</taxon>
        <taxon>Araneoidea</taxon>
        <taxon>Araneidae</taxon>
        <taxon>Caerostris</taxon>
    </lineage>
</organism>
<evidence type="ECO:0000313" key="5">
    <source>
        <dbReference type="EMBL" id="GIY71347.1"/>
    </source>
</evidence>
<dbReference type="Proteomes" id="UP001054837">
    <property type="component" value="Unassembled WGS sequence"/>
</dbReference>
<dbReference type="InterPro" id="IPR000618">
    <property type="entry name" value="Insect_cuticle"/>
</dbReference>
<dbReference type="PROSITE" id="PS00233">
    <property type="entry name" value="CHIT_BIND_RR_1"/>
    <property type="match status" value="1"/>
</dbReference>
<comment type="function">
    <text evidence="1">Component of the rigid cuticle of the spider.</text>
</comment>
<dbReference type="PANTHER" id="PTHR10380:SF173">
    <property type="entry name" value="CUTICULAR PROTEIN 47EF, ISOFORM C-RELATED"/>
    <property type="match status" value="1"/>
</dbReference>
<dbReference type="PRINTS" id="PR00947">
    <property type="entry name" value="CUTICLE"/>
</dbReference>
<feature type="transmembrane region" description="Helical" evidence="4">
    <location>
        <begin position="21"/>
        <end position="42"/>
    </location>
</feature>
<name>A0AAV4VLW3_9ARAC</name>
<dbReference type="Pfam" id="PF00379">
    <property type="entry name" value="Chitin_bind_4"/>
    <property type="match status" value="1"/>
</dbReference>
<gene>
    <name evidence="5" type="ORF">CDAR_279471</name>
</gene>
<dbReference type="AlphaFoldDB" id="A0AAV4VLW3"/>
<dbReference type="PROSITE" id="PS51155">
    <property type="entry name" value="CHIT_BIND_RR_2"/>
    <property type="match status" value="1"/>
</dbReference>
<keyword evidence="4" id="KW-0472">Membrane</keyword>
<dbReference type="GO" id="GO:0062129">
    <property type="term" value="C:chitin-based extracellular matrix"/>
    <property type="evidence" value="ECO:0007669"/>
    <property type="project" value="TreeGrafter"/>
</dbReference>
<dbReference type="PANTHER" id="PTHR10380">
    <property type="entry name" value="CUTICLE PROTEIN"/>
    <property type="match status" value="1"/>
</dbReference>
<keyword evidence="4" id="KW-1133">Transmembrane helix</keyword>
<keyword evidence="2 3" id="KW-0193">Cuticle</keyword>
<proteinExistence type="predicted"/>
<evidence type="ECO:0000256" key="3">
    <source>
        <dbReference type="PROSITE-ProRule" id="PRU00497"/>
    </source>
</evidence>
<evidence type="ECO:0000256" key="4">
    <source>
        <dbReference type="SAM" id="Phobius"/>
    </source>
</evidence>
<sequence>MGVYAEHEVYGNKTLFLATRILNSGALRLMFLLAILSCIALVQSNGINYDQPYKFGYSIKDKYSEQYRDEISNGAGDVKGSYGYVDAEGVYRKVEYVADEGGFRAEIKTNEPGTVNQDPAYVKIKADNPYSQKYEGYGNEMNRYQYGGYGNDMNRYQYGGYGNDRNKYQYGGYGNDRNKYQYGNEMNSYRYGNEMGGYGYGGYGNAMGGYRYGDYNRGNQYGYGEDSSRNYGRQAGYESYMNYGSGSRNYGYQGRYEDNRNYGDDSGNYGYQGGYGNNRNYAAYLNGGSIKGYDNRYGKRD</sequence>
<comment type="caution">
    <text evidence="5">The sequence shown here is derived from an EMBL/GenBank/DDBJ whole genome shotgun (WGS) entry which is preliminary data.</text>
</comment>
<evidence type="ECO:0000256" key="2">
    <source>
        <dbReference type="ARBA" id="ARBA00022460"/>
    </source>
</evidence>
<evidence type="ECO:0000256" key="1">
    <source>
        <dbReference type="ARBA" id="ARBA00002980"/>
    </source>
</evidence>
<reference evidence="5 6" key="1">
    <citation type="submission" date="2021-06" db="EMBL/GenBank/DDBJ databases">
        <title>Caerostris darwini draft genome.</title>
        <authorList>
            <person name="Kono N."/>
            <person name="Arakawa K."/>
        </authorList>
    </citation>
    <scope>NUCLEOTIDE SEQUENCE [LARGE SCALE GENOMIC DNA]</scope>
</reference>
<dbReference type="GO" id="GO:0008010">
    <property type="term" value="F:structural constituent of chitin-based larval cuticle"/>
    <property type="evidence" value="ECO:0007669"/>
    <property type="project" value="TreeGrafter"/>
</dbReference>
<keyword evidence="4" id="KW-0812">Transmembrane</keyword>
<dbReference type="InterPro" id="IPR050468">
    <property type="entry name" value="Cuticle_Struct_Prot"/>
</dbReference>